<dbReference type="EMBL" id="MNZO01000039">
    <property type="protein sequence ID" value="OIP86834.1"/>
    <property type="molecule type" value="Genomic_DNA"/>
</dbReference>
<evidence type="ECO:0000256" key="1">
    <source>
        <dbReference type="SAM" id="Phobius"/>
    </source>
</evidence>
<feature type="transmembrane region" description="Helical" evidence="1">
    <location>
        <begin position="423"/>
        <end position="441"/>
    </location>
</feature>
<dbReference type="PANTHER" id="PTHR36851:SF1">
    <property type="entry name" value="GLYCO_TRANS_2-LIKE DOMAIN-CONTAINING PROTEIN"/>
    <property type="match status" value="1"/>
</dbReference>
<evidence type="ECO:0000313" key="3">
    <source>
        <dbReference type="Proteomes" id="UP000182344"/>
    </source>
</evidence>
<feature type="transmembrane region" description="Helical" evidence="1">
    <location>
        <begin position="461"/>
        <end position="480"/>
    </location>
</feature>
<dbReference type="Proteomes" id="UP000182344">
    <property type="component" value="Unassembled WGS sequence"/>
</dbReference>
<organism evidence="2 3">
    <name type="scientific">Candidatus Shapirobacteria bacterium CG2_30_35_20</name>
    <dbReference type="NCBI Taxonomy" id="1805376"/>
    <lineage>
        <taxon>Bacteria</taxon>
        <taxon>Candidatus Shapironibacteriota</taxon>
    </lineage>
</organism>
<evidence type="ECO:0000313" key="2">
    <source>
        <dbReference type="EMBL" id="OIP86834.1"/>
    </source>
</evidence>
<reference evidence="2 3" key="1">
    <citation type="journal article" date="2016" name="Environ. Microbiol.">
        <title>Genomic resolution of a cold subsurface aquifer community provides metabolic insights for novel microbes adapted to high CO concentrations.</title>
        <authorList>
            <person name="Probst A.J."/>
            <person name="Castelle C.J."/>
            <person name="Singh A."/>
            <person name="Brown C.T."/>
            <person name="Anantharaman K."/>
            <person name="Sharon I."/>
            <person name="Hug L.A."/>
            <person name="Burstein D."/>
            <person name="Emerson J.B."/>
            <person name="Thomas B.C."/>
            <person name="Banfield J.F."/>
        </authorList>
    </citation>
    <scope>NUCLEOTIDE SEQUENCE [LARGE SCALE GENOMIC DNA]</scope>
    <source>
        <strain evidence="2">CG2_30_35_20</strain>
    </source>
</reference>
<keyword evidence="1" id="KW-0812">Transmembrane</keyword>
<comment type="caution">
    <text evidence="2">The sequence shown here is derived from an EMBL/GenBank/DDBJ whole genome shotgun (WGS) entry which is preliminary data.</text>
</comment>
<dbReference type="SUPFAM" id="SSF53448">
    <property type="entry name" value="Nucleotide-diphospho-sugar transferases"/>
    <property type="match status" value="1"/>
</dbReference>
<feature type="transmembrane region" description="Helical" evidence="1">
    <location>
        <begin position="12"/>
        <end position="31"/>
    </location>
</feature>
<feature type="transmembrane region" description="Helical" evidence="1">
    <location>
        <begin position="388"/>
        <end position="411"/>
    </location>
</feature>
<gene>
    <name evidence="2" type="ORF">AUK05_02695</name>
</gene>
<dbReference type="InterPro" id="IPR029044">
    <property type="entry name" value="Nucleotide-diphossugar_trans"/>
</dbReference>
<evidence type="ECO:0008006" key="4">
    <source>
        <dbReference type="Google" id="ProtNLM"/>
    </source>
</evidence>
<feature type="transmembrane region" description="Helical" evidence="1">
    <location>
        <begin position="37"/>
        <end position="60"/>
    </location>
</feature>
<proteinExistence type="predicted"/>
<keyword evidence="1" id="KW-1133">Transmembrane helix</keyword>
<dbReference type="STRING" id="1805376.AUK05_02695"/>
<keyword evidence="1" id="KW-0472">Membrane</keyword>
<protein>
    <recommendedName>
        <fullName evidence="4">Glycosyltransferase 2-like domain-containing protein</fullName>
    </recommendedName>
</protein>
<dbReference type="PANTHER" id="PTHR36851">
    <property type="entry name" value="UNNAMED PRODUCT"/>
    <property type="match status" value="1"/>
</dbReference>
<sequence length="503" mass="58213">MNKKSTRYRLYEMIPGIVAWFVIFFPIWGSFLLPKAVAYFVIAFLVYWLYQSFKSALFAIRGYFLIISSQKTNWLLQFNQDFRANWLIYRDIQHVVIISSYREPIAVIEMAFSSLASQIDIDLNKINVILAQEARAGHDSNRATLNYFNNKYKNVFGSLIFTSHPSDTIGEIAGKHSNEAFAAKYFKKKFLDIENCKLKIENCTLTSCDVDTIFNPKYFSALTYNFAKNPERYYRFWQSPIFWHHNINNVPAPTRIIGTMGNVIHLANIQEPDGLFFNYSCYSSSYCLIDSAGYWDPDMISEDWHIFLQSFFVSGGRASVEPIFLPTIADAPSGTNYFNALKNRYNQCLRHAWGAIDIPYALEQSRLHPEIPLLTRLMRIFKLIQTHFIWSSNWFILTLGTSLPVLLNPHFFNTSLGYNLPRISNIILTICLIPLSVLIILDWKLRPKSQKQGFKNILQNIFQWPLMPLATLVLSVLPGLHSHTRLLFGRQLEYKTTAKKATN</sequence>
<dbReference type="AlphaFoldDB" id="A0A1J5HYE0"/>
<name>A0A1J5HYE0_9BACT</name>
<accession>A0A1J5HYE0</accession>